<dbReference type="eggNOG" id="COG3637">
    <property type="taxonomic scope" value="Bacteria"/>
</dbReference>
<proteinExistence type="predicted"/>
<name>F4KLU2_PORAD</name>
<gene>
    <name evidence="2" type="ordered locus">Poras_1237</name>
</gene>
<feature type="signal peptide" evidence="1">
    <location>
        <begin position="1"/>
        <end position="24"/>
    </location>
</feature>
<reference evidence="3" key="1">
    <citation type="submission" date="2011-04" db="EMBL/GenBank/DDBJ databases">
        <title>The complete genome of Porphyromonas asaccharolytica DSM 20707.</title>
        <authorList>
            <person name="Lucas S."/>
            <person name="Han J."/>
            <person name="Lapidus A."/>
            <person name="Bruce D."/>
            <person name="Goodwin L."/>
            <person name="Pitluck S."/>
            <person name="Peters L."/>
            <person name="Kyrpides N."/>
            <person name="Mavromatis K."/>
            <person name="Ivanova N."/>
            <person name="Ovchinnikova G."/>
            <person name="Pagani I."/>
            <person name="Lu M."/>
            <person name="Detter J.C."/>
            <person name="Tapia R."/>
            <person name="Han C."/>
            <person name="Land M."/>
            <person name="Hauser L."/>
            <person name="Markowitz V."/>
            <person name="Cheng J.-F."/>
            <person name="Hugenholtz P."/>
            <person name="Woyke T."/>
            <person name="Wu D."/>
            <person name="Gronow S."/>
            <person name="Wellnitz S."/>
            <person name="Brambilla E."/>
            <person name="Klenk H.-P."/>
            <person name="Eisen J.A."/>
        </authorList>
    </citation>
    <scope>NUCLEOTIDE SEQUENCE [LARGE SCALE GENOMIC DNA]</scope>
    <source>
        <strain evidence="3">ATCC 25260 / DSM 20707 / VPI 4198</strain>
    </source>
</reference>
<dbReference type="SUPFAM" id="SSF103515">
    <property type="entry name" value="Autotransporter"/>
    <property type="match status" value="1"/>
</dbReference>
<dbReference type="AlphaFoldDB" id="F4KLU2"/>
<dbReference type="Gene3D" id="2.40.160.20">
    <property type="match status" value="1"/>
</dbReference>
<evidence type="ECO:0000313" key="2">
    <source>
        <dbReference type="EMBL" id="AEE13177.1"/>
    </source>
</evidence>
<sequence length="194" mass="21499">MKKLFTLFAGLLLALLWSCGSLQAQTTTDEHDHQASWFVGGVASFWIDSDAGKTSLEFQPEFGYFLNDTWAVGLIAGYGLESHEVTGEKVLQHEVSLSPFVRYYYLHRGPINLYVDGNVGYSYETSKGNSHHGYEVGLRPGACVDLAEGLCLCMRLGFLGYRKSFHGEEPSVPSNGFGLSFTPEHLMIGLELEF</sequence>
<evidence type="ECO:0008006" key="4">
    <source>
        <dbReference type="Google" id="ProtNLM"/>
    </source>
</evidence>
<accession>F4KLU2</accession>
<keyword evidence="3" id="KW-1185">Reference proteome</keyword>
<keyword evidence="1" id="KW-0732">Signal</keyword>
<organism evidence="2 3">
    <name type="scientific">Porphyromonas asaccharolytica (strain ATCC 25260 / DSM 20707 / BCRC 10618 / CCUG 7834 / JCM 6326 / LMG 13178 / VPI 4198 / B440)</name>
    <name type="common">Bacteroides asaccharolyticus</name>
    <dbReference type="NCBI Taxonomy" id="879243"/>
    <lineage>
        <taxon>Bacteria</taxon>
        <taxon>Pseudomonadati</taxon>
        <taxon>Bacteroidota</taxon>
        <taxon>Bacteroidia</taxon>
        <taxon>Bacteroidales</taxon>
        <taxon>Porphyromonadaceae</taxon>
        <taxon>Porphyromonas</taxon>
    </lineage>
</organism>
<dbReference type="HOGENOM" id="CLU_100971_2_0_10"/>
<dbReference type="EMBL" id="CP002689">
    <property type="protein sequence ID" value="AEE13177.1"/>
    <property type="molecule type" value="Genomic_DNA"/>
</dbReference>
<dbReference type="Proteomes" id="UP000006545">
    <property type="component" value="Chromosome"/>
</dbReference>
<dbReference type="OrthoDB" id="1082240at2"/>
<dbReference type="STRING" id="879243.Poras_1237"/>
<protein>
    <recommendedName>
        <fullName evidence="4">Outer membrane protein beta-barrel domain-containing protein</fullName>
    </recommendedName>
</protein>
<evidence type="ECO:0000313" key="3">
    <source>
        <dbReference type="Proteomes" id="UP000006545"/>
    </source>
</evidence>
<evidence type="ECO:0000256" key="1">
    <source>
        <dbReference type="SAM" id="SignalP"/>
    </source>
</evidence>
<dbReference type="InterPro" id="IPR036709">
    <property type="entry name" value="Autotransporte_beta_dom_sf"/>
</dbReference>
<dbReference type="RefSeq" id="WP_004331621.1">
    <property type="nucleotide sequence ID" value="NC_015501.1"/>
</dbReference>
<dbReference type="KEGG" id="pah:Poras_1237"/>
<feature type="chain" id="PRO_5003316784" description="Outer membrane protein beta-barrel domain-containing protein" evidence="1">
    <location>
        <begin position="25"/>
        <end position="194"/>
    </location>
</feature>